<protein>
    <submittedName>
        <fullName evidence="1">Uncharacterized protein</fullName>
    </submittedName>
</protein>
<name>A0A4Y2IA28_ARAVE</name>
<evidence type="ECO:0000313" key="2">
    <source>
        <dbReference type="Proteomes" id="UP000499080"/>
    </source>
</evidence>
<reference evidence="1 2" key="1">
    <citation type="journal article" date="2019" name="Sci. Rep.">
        <title>Orb-weaving spider Araneus ventricosus genome elucidates the spidroin gene catalogue.</title>
        <authorList>
            <person name="Kono N."/>
            <person name="Nakamura H."/>
            <person name="Ohtoshi R."/>
            <person name="Moran D.A.P."/>
            <person name="Shinohara A."/>
            <person name="Yoshida Y."/>
            <person name="Fujiwara M."/>
            <person name="Mori M."/>
            <person name="Tomita M."/>
            <person name="Arakawa K."/>
        </authorList>
    </citation>
    <scope>NUCLEOTIDE SEQUENCE [LARGE SCALE GENOMIC DNA]</scope>
</reference>
<evidence type="ECO:0000313" key="1">
    <source>
        <dbReference type="EMBL" id="GBM74533.1"/>
    </source>
</evidence>
<proteinExistence type="predicted"/>
<accession>A0A4Y2IA28</accession>
<sequence>MPIRPAFEDYKGLRSSSSQGSFYVSRNNKQEVIRKCLQMYISRIVVIKGPLSNQVPECWPAARALWASSNLGILGNTVISSDNHLSIENRVLMLPGKLVSGHFLFNRFVCYILEDLLNV</sequence>
<gene>
    <name evidence="1" type="ORF">AVEN_126584_1</name>
</gene>
<dbReference type="EMBL" id="BGPR01002503">
    <property type="protein sequence ID" value="GBM74533.1"/>
    <property type="molecule type" value="Genomic_DNA"/>
</dbReference>
<keyword evidence="2" id="KW-1185">Reference proteome</keyword>
<organism evidence="1 2">
    <name type="scientific">Araneus ventricosus</name>
    <name type="common">Orbweaver spider</name>
    <name type="synonym">Epeira ventricosa</name>
    <dbReference type="NCBI Taxonomy" id="182803"/>
    <lineage>
        <taxon>Eukaryota</taxon>
        <taxon>Metazoa</taxon>
        <taxon>Ecdysozoa</taxon>
        <taxon>Arthropoda</taxon>
        <taxon>Chelicerata</taxon>
        <taxon>Arachnida</taxon>
        <taxon>Araneae</taxon>
        <taxon>Araneomorphae</taxon>
        <taxon>Entelegynae</taxon>
        <taxon>Araneoidea</taxon>
        <taxon>Araneidae</taxon>
        <taxon>Araneus</taxon>
    </lineage>
</organism>
<comment type="caution">
    <text evidence="1">The sequence shown here is derived from an EMBL/GenBank/DDBJ whole genome shotgun (WGS) entry which is preliminary data.</text>
</comment>
<dbReference type="AlphaFoldDB" id="A0A4Y2IA28"/>
<dbReference type="Proteomes" id="UP000499080">
    <property type="component" value="Unassembled WGS sequence"/>
</dbReference>